<protein>
    <submittedName>
        <fullName evidence="11">Membrane bound O-acyl transferase MBOAT family protein</fullName>
    </submittedName>
</protein>
<evidence type="ECO:0000256" key="7">
    <source>
        <dbReference type="ARBA" id="ARBA00023136"/>
    </source>
</evidence>
<dbReference type="eggNOG" id="COG1696">
    <property type="taxonomic scope" value="Bacteria"/>
</dbReference>
<feature type="transmembrane region" description="Helical" evidence="10">
    <location>
        <begin position="116"/>
        <end position="134"/>
    </location>
</feature>
<dbReference type="GO" id="GO:0016746">
    <property type="term" value="F:acyltransferase activity"/>
    <property type="evidence" value="ECO:0007669"/>
    <property type="project" value="UniProtKB-KW"/>
</dbReference>
<dbReference type="AlphaFoldDB" id="C6BTI2"/>
<evidence type="ECO:0000256" key="1">
    <source>
        <dbReference type="ARBA" id="ARBA00004651"/>
    </source>
</evidence>
<dbReference type="InterPro" id="IPR024194">
    <property type="entry name" value="Ac/AlaTfrase_AlgI/DltB"/>
</dbReference>
<comment type="similarity">
    <text evidence="2 9">Belongs to the membrane-bound acyltransferase family.</text>
</comment>
<evidence type="ECO:0000256" key="4">
    <source>
        <dbReference type="ARBA" id="ARBA00022679"/>
    </source>
</evidence>
<dbReference type="PANTHER" id="PTHR13285:SF23">
    <property type="entry name" value="TEICHOIC ACID D-ALANYLTRANSFERASE"/>
    <property type="match status" value="1"/>
</dbReference>
<feature type="transmembrane region" description="Helical" evidence="10">
    <location>
        <begin position="6"/>
        <end position="23"/>
    </location>
</feature>
<dbReference type="InterPro" id="IPR004299">
    <property type="entry name" value="MBOAT_fam"/>
</dbReference>
<evidence type="ECO:0000256" key="3">
    <source>
        <dbReference type="ARBA" id="ARBA00022475"/>
    </source>
</evidence>
<feature type="transmembrane region" description="Helical" evidence="10">
    <location>
        <begin position="430"/>
        <end position="449"/>
    </location>
</feature>
<proteinExistence type="inferred from homology"/>
<dbReference type="PIRSF" id="PIRSF500217">
    <property type="entry name" value="AlgI"/>
    <property type="match status" value="1"/>
</dbReference>
<keyword evidence="7 9" id="KW-0472">Membrane</keyword>
<dbReference type="STRING" id="526222.Desal_3617"/>
<feature type="transmembrane region" description="Helical" evidence="10">
    <location>
        <begin position="304"/>
        <end position="321"/>
    </location>
</feature>
<reference evidence="11 12" key="1">
    <citation type="submission" date="2009-06" db="EMBL/GenBank/DDBJ databases">
        <title>Complete sequence of Desulfovibrio salexigens DSM 2638.</title>
        <authorList>
            <consortium name="US DOE Joint Genome Institute"/>
            <person name="Lucas S."/>
            <person name="Copeland A."/>
            <person name="Lapidus A."/>
            <person name="Glavina del Rio T."/>
            <person name="Tice H."/>
            <person name="Bruce D."/>
            <person name="Goodwin L."/>
            <person name="Pitluck S."/>
            <person name="Munk A.C."/>
            <person name="Brettin T."/>
            <person name="Detter J.C."/>
            <person name="Han C."/>
            <person name="Tapia R."/>
            <person name="Larimer F."/>
            <person name="Land M."/>
            <person name="Hauser L."/>
            <person name="Kyrpides N."/>
            <person name="Anderson I."/>
            <person name="Wall J.D."/>
            <person name="Arkin A.P."/>
            <person name="Dehal P."/>
            <person name="Chivian D."/>
            <person name="Giles B."/>
            <person name="Hazen T.C."/>
        </authorList>
    </citation>
    <scope>NUCLEOTIDE SEQUENCE [LARGE SCALE GENOMIC DNA]</scope>
    <source>
        <strain evidence="12">ATCC 14822 / DSM 2638 / NCIMB 8403 / VKM B-1763</strain>
    </source>
</reference>
<accession>C6BTI2</accession>
<evidence type="ECO:0000256" key="5">
    <source>
        <dbReference type="ARBA" id="ARBA00022692"/>
    </source>
</evidence>
<evidence type="ECO:0000256" key="10">
    <source>
        <dbReference type="SAM" id="Phobius"/>
    </source>
</evidence>
<dbReference type="KEGG" id="dsa:Desal_3617"/>
<evidence type="ECO:0000313" key="11">
    <source>
        <dbReference type="EMBL" id="ACS81663.1"/>
    </source>
</evidence>
<dbReference type="InterPro" id="IPR028362">
    <property type="entry name" value="AlgI"/>
</dbReference>
<gene>
    <name evidence="11" type="ordered locus">Desal_3617</name>
</gene>
<sequence>MLFNSLNYLLIFLPICVLFFLLINKNGAVAKLWLIGCSLFFYTCWNPYYLILFLSSIIINYICSIFILDNSTRHRRIILYTGITFNILLIGYYKYTDFLLNTATQLLSIDPIRLDIILPLAISFFTFQQIAYLQDCYKGEIKQSNFIDYILFISFFPQLIAGPIVQFKEIVPQFYVKQFKSHVWENILAGLVLLSFGLFKKVIIADFFSIWANMGFEAVQSLNFISAWITSLSYTFQLYFDFSGYTDMALGAAMMFGIKLPQNFNSPYKATSIQDFWRRWHITLGRFLKNYLYIPLGGNRKGKIRTCFNLLLVFFIAGIWHGAGWTFILWGICHGLALVVHRLWSNLNIKLNNTLNCCITFLFVNFAWILFRSNDLHDFNVIISKMIHPNLSLSKYYVLPIMSILVGFTICLFAKNSNEYVDEKIYEKPLYIAIASITTFTALATIIIWNANEFLYFQF</sequence>
<organism evidence="11 12">
    <name type="scientific">Maridesulfovibrio salexigens (strain ATCC 14822 / DSM 2638 / NCIMB 8403 / VKM B-1763)</name>
    <name type="common">Desulfovibrio salexigens</name>
    <dbReference type="NCBI Taxonomy" id="526222"/>
    <lineage>
        <taxon>Bacteria</taxon>
        <taxon>Pseudomonadati</taxon>
        <taxon>Thermodesulfobacteriota</taxon>
        <taxon>Desulfovibrionia</taxon>
        <taxon>Desulfovibrionales</taxon>
        <taxon>Desulfovibrionaceae</taxon>
        <taxon>Maridesulfovibrio</taxon>
    </lineage>
</organism>
<dbReference type="Pfam" id="PF03062">
    <property type="entry name" value="MBOAT"/>
    <property type="match status" value="1"/>
</dbReference>
<feature type="transmembrane region" description="Helical" evidence="10">
    <location>
        <begin position="396"/>
        <end position="414"/>
    </location>
</feature>
<feature type="transmembrane region" description="Helical" evidence="10">
    <location>
        <begin position="146"/>
        <end position="167"/>
    </location>
</feature>
<dbReference type="OrthoDB" id="139172at2"/>
<keyword evidence="4 9" id="KW-0808">Transferase</keyword>
<feature type="transmembrane region" description="Helical" evidence="10">
    <location>
        <begin position="351"/>
        <end position="371"/>
    </location>
</feature>
<keyword evidence="3 9" id="KW-1003">Cell membrane</keyword>
<name>C6BTI2_MARSD</name>
<dbReference type="Proteomes" id="UP000002601">
    <property type="component" value="Chromosome"/>
</dbReference>
<dbReference type="PANTHER" id="PTHR13285">
    <property type="entry name" value="ACYLTRANSFERASE"/>
    <property type="match status" value="1"/>
</dbReference>
<dbReference type="InterPro" id="IPR051085">
    <property type="entry name" value="MB_O-acyltransferase"/>
</dbReference>
<dbReference type="GO" id="GO:0005886">
    <property type="term" value="C:plasma membrane"/>
    <property type="evidence" value="ECO:0007669"/>
    <property type="project" value="UniProtKB-SubCell"/>
</dbReference>
<evidence type="ECO:0000256" key="9">
    <source>
        <dbReference type="PIRNR" id="PIRNR016636"/>
    </source>
</evidence>
<feature type="transmembrane region" description="Helical" evidence="10">
    <location>
        <begin position="187"/>
        <end position="211"/>
    </location>
</feature>
<dbReference type="PIRSF" id="PIRSF016636">
    <property type="entry name" value="AlgI_DltB"/>
    <property type="match status" value="1"/>
</dbReference>
<comment type="subcellular location">
    <subcellularLocation>
        <location evidence="1">Cell membrane</location>
        <topology evidence="1">Multi-pass membrane protein</topology>
    </subcellularLocation>
</comment>
<dbReference type="HOGENOM" id="CLU_025255_1_3_7"/>
<dbReference type="EMBL" id="CP001649">
    <property type="protein sequence ID" value="ACS81663.1"/>
    <property type="molecule type" value="Genomic_DNA"/>
</dbReference>
<dbReference type="GO" id="GO:0042121">
    <property type="term" value="P:alginic acid biosynthetic process"/>
    <property type="evidence" value="ECO:0007669"/>
    <property type="project" value="InterPro"/>
</dbReference>
<keyword evidence="5 10" id="KW-0812">Transmembrane</keyword>
<keyword evidence="12" id="KW-1185">Reference proteome</keyword>
<evidence type="ECO:0000256" key="6">
    <source>
        <dbReference type="ARBA" id="ARBA00022989"/>
    </source>
</evidence>
<evidence type="ECO:0000313" key="12">
    <source>
        <dbReference type="Proteomes" id="UP000002601"/>
    </source>
</evidence>
<keyword evidence="8 9" id="KW-0012">Acyltransferase</keyword>
<keyword evidence="6 10" id="KW-1133">Transmembrane helix</keyword>
<evidence type="ECO:0000256" key="8">
    <source>
        <dbReference type="ARBA" id="ARBA00023315"/>
    </source>
</evidence>
<evidence type="ECO:0000256" key="2">
    <source>
        <dbReference type="ARBA" id="ARBA00010323"/>
    </source>
</evidence>
<feature type="transmembrane region" description="Helical" evidence="10">
    <location>
        <begin position="49"/>
        <end position="68"/>
    </location>
</feature>
<feature type="transmembrane region" description="Helical" evidence="10">
    <location>
        <begin position="77"/>
        <end position="96"/>
    </location>
</feature>